<accession>A0A2U1SR89</accession>
<name>A0A2U1SR89_METSR</name>
<evidence type="ECO:0000313" key="1">
    <source>
        <dbReference type="EMBL" id="PWB94137.1"/>
    </source>
</evidence>
<evidence type="ECO:0000313" key="2">
    <source>
        <dbReference type="Proteomes" id="UP000245137"/>
    </source>
</evidence>
<organism evidence="1 2">
    <name type="scientific">Methylosinus sporium</name>
    <dbReference type="NCBI Taxonomy" id="428"/>
    <lineage>
        <taxon>Bacteria</taxon>
        <taxon>Pseudomonadati</taxon>
        <taxon>Pseudomonadota</taxon>
        <taxon>Alphaproteobacteria</taxon>
        <taxon>Hyphomicrobiales</taxon>
        <taxon>Methylocystaceae</taxon>
        <taxon>Methylosinus</taxon>
    </lineage>
</organism>
<keyword evidence="2" id="KW-1185">Reference proteome</keyword>
<reference evidence="1 2" key="1">
    <citation type="journal article" date="2018" name="Appl. Microbiol. Biotechnol.">
        <title>Co-cultivation of the strictly anaerobic methanogen Methanosarcina barkeri with aerobic methanotrophs in an oxygen-limited membrane bioreactor.</title>
        <authorList>
            <person name="In 't Zandt M.H."/>
            <person name="van den Bosch T.J.M."/>
            <person name="Rijkers R."/>
            <person name="van Kessel M.A.H.J."/>
            <person name="Jetten M.S.M."/>
            <person name="Welte C.U."/>
        </authorList>
    </citation>
    <scope>NUCLEOTIDE SEQUENCE [LARGE SCALE GENOMIC DNA]</scope>
    <source>
        <strain evidence="1 2">DSM 17706</strain>
    </source>
</reference>
<proteinExistence type="predicted"/>
<dbReference type="Proteomes" id="UP000245137">
    <property type="component" value="Unassembled WGS sequence"/>
</dbReference>
<dbReference type="RefSeq" id="WP_108917017.1">
    <property type="nucleotide sequence ID" value="NZ_BGJY01000001.1"/>
</dbReference>
<dbReference type="EMBL" id="PUIV01000011">
    <property type="protein sequence ID" value="PWB94137.1"/>
    <property type="molecule type" value="Genomic_DNA"/>
</dbReference>
<sequence>MKIFPRPYPHLPARRASAFVAVTAPNDLRNLRLGNLRLDGRRTQPRAAWTIDPASHRPVCLWERGTEALGRAEDEDAQSRRRRAFHFVARLAARDAVPPTPATSSKRHAARM</sequence>
<dbReference type="AlphaFoldDB" id="A0A2U1SR89"/>
<protein>
    <submittedName>
        <fullName evidence="1">Uncharacterized protein</fullName>
    </submittedName>
</protein>
<comment type="caution">
    <text evidence="1">The sequence shown here is derived from an EMBL/GenBank/DDBJ whole genome shotgun (WGS) entry which is preliminary data.</text>
</comment>
<gene>
    <name evidence="1" type="ORF">C5689_09385</name>
</gene>